<name>A0A1W1ZFK0_9HYPH</name>
<dbReference type="InterPro" id="IPR017926">
    <property type="entry name" value="GATASE"/>
</dbReference>
<dbReference type="Pfam" id="PF00117">
    <property type="entry name" value="GATase"/>
    <property type="match status" value="1"/>
</dbReference>
<dbReference type="Proteomes" id="UP000192656">
    <property type="component" value="Unassembled WGS sequence"/>
</dbReference>
<dbReference type="Gene3D" id="3.40.50.880">
    <property type="match status" value="1"/>
</dbReference>
<organism evidence="2 3">
    <name type="scientific">Fulvimarina manganoxydans</name>
    <dbReference type="NCBI Taxonomy" id="937218"/>
    <lineage>
        <taxon>Bacteria</taxon>
        <taxon>Pseudomonadati</taxon>
        <taxon>Pseudomonadota</taxon>
        <taxon>Alphaproteobacteria</taxon>
        <taxon>Hyphomicrobiales</taxon>
        <taxon>Aurantimonadaceae</taxon>
        <taxon>Fulvimarina</taxon>
    </lineage>
</organism>
<dbReference type="AlphaFoldDB" id="A0A1W1ZFK0"/>
<dbReference type="GO" id="GO:0005829">
    <property type="term" value="C:cytosol"/>
    <property type="evidence" value="ECO:0007669"/>
    <property type="project" value="TreeGrafter"/>
</dbReference>
<accession>A0A1W1ZFK0</accession>
<gene>
    <name evidence="2" type="ORF">SAMN06297251_102368</name>
</gene>
<dbReference type="PANTHER" id="PTHR42695">
    <property type="entry name" value="GLUTAMINE AMIDOTRANSFERASE YLR126C-RELATED"/>
    <property type="match status" value="1"/>
</dbReference>
<sequence>MTLRLLVVASETPTQRAQRRRHAGASSDETYKETLLSLRPDASVETISCVDTALDPPGFDIEGFDGVFFAGSPIDMQNDGLEARSAANFMSNVYQVGVPAFGSCAGLQIAAVAAGGRSEPRLPHMKAGFVRGITATDAGRRHPLLAGREIVWNAPAMHAQIVAELPEGGTLLARSRHTPVEAAEIRHANGVFYGVQYHPEISLAEIAIALRRETDDLIAQGLARAAGDVDEYAQMLEQLAEAPERDDLAWRLGLDDDVIVPAMRLIEIRNFLSFLT</sequence>
<keyword evidence="3" id="KW-1185">Reference proteome</keyword>
<proteinExistence type="predicted"/>
<dbReference type="PANTHER" id="PTHR42695:SF5">
    <property type="entry name" value="GLUTAMINE AMIDOTRANSFERASE YLR126C-RELATED"/>
    <property type="match status" value="1"/>
</dbReference>
<evidence type="ECO:0000313" key="2">
    <source>
        <dbReference type="EMBL" id="SMC46851.1"/>
    </source>
</evidence>
<reference evidence="2 3" key="1">
    <citation type="submission" date="2017-04" db="EMBL/GenBank/DDBJ databases">
        <authorList>
            <person name="Afonso C.L."/>
            <person name="Miller P.J."/>
            <person name="Scott M.A."/>
            <person name="Spackman E."/>
            <person name="Goraichik I."/>
            <person name="Dimitrov K.M."/>
            <person name="Suarez D.L."/>
            <person name="Swayne D.E."/>
        </authorList>
    </citation>
    <scope>NUCLEOTIDE SEQUENCE [LARGE SCALE GENOMIC DNA]</scope>
    <source>
        <strain evidence="2 3">CGMCC 1.10972</strain>
    </source>
</reference>
<dbReference type="InterPro" id="IPR029062">
    <property type="entry name" value="Class_I_gatase-like"/>
</dbReference>
<evidence type="ECO:0000313" key="3">
    <source>
        <dbReference type="Proteomes" id="UP000192656"/>
    </source>
</evidence>
<protein>
    <submittedName>
        <fullName evidence="2">GMP synthase (Glutamine-hydrolysing)</fullName>
    </submittedName>
</protein>
<feature type="domain" description="Glutamine amidotransferase" evidence="1">
    <location>
        <begin position="61"/>
        <end position="204"/>
    </location>
</feature>
<dbReference type="PROSITE" id="PS51273">
    <property type="entry name" value="GATASE_TYPE_1"/>
    <property type="match status" value="1"/>
</dbReference>
<dbReference type="STRING" id="937218.SAMN06297251_102368"/>
<dbReference type="RefSeq" id="WP_244556784.1">
    <property type="nucleotide sequence ID" value="NZ_FWXR01000002.1"/>
</dbReference>
<dbReference type="InterPro" id="IPR044992">
    <property type="entry name" value="ChyE-like"/>
</dbReference>
<dbReference type="SUPFAM" id="SSF52317">
    <property type="entry name" value="Class I glutamine amidotransferase-like"/>
    <property type="match status" value="1"/>
</dbReference>
<dbReference type="EMBL" id="FWXR01000002">
    <property type="protein sequence ID" value="SMC46851.1"/>
    <property type="molecule type" value="Genomic_DNA"/>
</dbReference>
<evidence type="ECO:0000259" key="1">
    <source>
        <dbReference type="Pfam" id="PF00117"/>
    </source>
</evidence>